<accession>A0ABY1S8X9</accession>
<evidence type="ECO:0000256" key="2">
    <source>
        <dbReference type="ARBA" id="ARBA00022676"/>
    </source>
</evidence>
<keyword evidence="5 6" id="KW-0238">DNA-binding</keyword>
<comment type="caution">
    <text evidence="8">The sequence shown here is derived from an EMBL/GenBank/DDBJ whole genome shotgun (WGS) entry which is preliminary data.</text>
</comment>
<evidence type="ECO:0000313" key="9">
    <source>
        <dbReference type="Proteomes" id="UP000196803"/>
    </source>
</evidence>
<keyword evidence="2" id="KW-0328">Glycosyltransferase</keyword>
<evidence type="ECO:0000313" key="8">
    <source>
        <dbReference type="EMBL" id="SMR93181.1"/>
    </source>
</evidence>
<dbReference type="GeneID" id="31773009"/>
<gene>
    <name evidence="8" type="ORF">SAMN05216240_1422</name>
</gene>
<proteinExistence type="inferred from homology"/>
<keyword evidence="4" id="KW-0548">Nucleotidyltransferase</keyword>
<evidence type="ECO:0000256" key="1">
    <source>
        <dbReference type="ARBA" id="ARBA00022649"/>
    </source>
</evidence>
<dbReference type="InterPro" id="IPR029494">
    <property type="entry name" value="DarT"/>
</dbReference>
<reference evidence="8 9" key="1">
    <citation type="submission" date="2017-05" db="EMBL/GenBank/DDBJ databases">
        <authorList>
            <person name="Varghese N."/>
            <person name="Submissions S."/>
        </authorList>
    </citation>
    <scope>NUCLEOTIDE SEQUENCE [LARGE SCALE GENOMIC DNA]</scope>
    <source>
        <strain evidence="8 9">MACB1020</strain>
    </source>
</reference>
<evidence type="ECO:0000256" key="4">
    <source>
        <dbReference type="ARBA" id="ARBA00022695"/>
    </source>
</evidence>
<protein>
    <recommendedName>
        <fullName evidence="7">DarT domain-containing protein</fullName>
    </recommendedName>
</protein>
<keyword evidence="3" id="KW-0808">Transferase</keyword>
<organism evidence="8 9">
    <name type="scientific">Caldicellulosiruptor bescii</name>
    <name type="common">Anaerocellum thermophilum</name>
    <dbReference type="NCBI Taxonomy" id="31899"/>
    <lineage>
        <taxon>Bacteria</taxon>
        <taxon>Bacillati</taxon>
        <taxon>Bacillota</taxon>
        <taxon>Bacillota incertae sedis</taxon>
        <taxon>Caldicellulosiruptorales</taxon>
        <taxon>Caldicellulosiruptoraceae</taxon>
        <taxon>Caldicellulosiruptor</taxon>
    </lineage>
</organism>
<keyword evidence="9" id="KW-1185">Reference proteome</keyword>
<dbReference type="RefSeq" id="WP_015908088.1">
    <property type="nucleotide sequence ID" value="NZ_FUZJ01000001.1"/>
</dbReference>
<evidence type="ECO:0000256" key="5">
    <source>
        <dbReference type="ARBA" id="ARBA00023125"/>
    </source>
</evidence>
<evidence type="ECO:0000256" key="6">
    <source>
        <dbReference type="PROSITE-ProRule" id="PRU01362"/>
    </source>
</evidence>
<evidence type="ECO:0000259" key="7">
    <source>
        <dbReference type="PROSITE" id="PS52018"/>
    </source>
</evidence>
<comment type="caution">
    <text evidence="6">Lacks conserved residue(s) required for the propagation of feature annotation.</text>
</comment>
<dbReference type="Proteomes" id="UP000196803">
    <property type="component" value="Unassembled WGS sequence"/>
</dbReference>
<keyword evidence="1 6" id="KW-1277">Toxin-antitoxin system</keyword>
<sequence>MDEIVKEISAKEFYEIFKRFKYFNNIFIGLEVKNKNFGLGKIQSFKKNAGDFLVTVKFLNGEFFNFSMKSFEIYFQSVRFPTKKLNVINKWMQKKVSIVFSKKLFISKRFKRRYFYQKKKGYKPAYFMFKTFIEQLRQKYKSFGIYHYTDFTNLESIFKEGFLYSRVDCIKKGLQFTDGADHNVLSIAPYDVKNKVRFYFRPNTPTLFENEGIKLPAYIGKAHMPIPVCLLFDDELILLDTTEFSNGNATSVKYTQIGCTYAFFKSMEWDLIFHEGYIEPFERNKIVNRRNSELLSTTPVSLKYLKKVIFRTKADFKRASNLFGMNKKFCVDINYFSDKSRNYYSEEKMVNFIVDYEVDVYFNKQRRISSIKLELYSWRRHEDYKIEVRFLDKRGNILPFGNFRIEKSLNISTTDGMFLYVDLYNVKGDFSCAEKLEVLMNNVVCVEEFLDRFKVKDIKINFNSCVNGIQILFEVMIVDISLLFSKHSAWLYTSNDERKYPDLEERKIISFEKILLKQEYYNIQKEDVEVIIYMVDNKIVKSIIVSKGE</sequence>
<evidence type="ECO:0000256" key="3">
    <source>
        <dbReference type="ARBA" id="ARBA00022679"/>
    </source>
</evidence>
<dbReference type="Pfam" id="PF14487">
    <property type="entry name" value="DarT"/>
    <property type="match status" value="1"/>
</dbReference>
<dbReference type="PROSITE" id="PS52018">
    <property type="entry name" value="DART"/>
    <property type="match status" value="1"/>
</dbReference>
<dbReference type="EMBL" id="FXXC01000001">
    <property type="protein sequence ID" value="SMR93181.1"/>
    <property type="molecule type" value="Genomic_DNA"/>
</dbReference>
<feature type="domain" description="DarT" evidence="7">
    <location>
        <begin position="143"/>
        <end position="337"/>
    </location>
</feature>
<name>A0ABY1S8X9_CALBS</name>
<comment type="similarity">
    <text evidence="6">Belongs to the DarT ADP-ribosyltransferase family.</text>
</comment>